<dbReference type="PANTHER" id="PTHR34796:SF1">
    <property type="entry name" value="EXPRESSED PROTEIN"/>
    <property type="match status" value="1"/>
</dbReference>
<reference evidence="1" key="1">
    <citation type="submission" date="2006-06" db="EMBL/GenBank/DDBJ databases">
        <title>Complete sequence of Trichodesmium erythraeum IMS101.</title>
        <authorList>
            <consortium name="US DOE Joint Genome Institute"/>
            <person name="Copeland A."/>
            <person name="Lucas S."/>
            <person name="Lapidus A."/>
            <person name="Barry K."/>
            <person name="Detter J.C."/>
            <person name="Glavina del Rio T."/>
            <person name="Hammon N."/>
            <person name="Israni S."/>
            <person name="Dalin E."/>
            <person name="Tice H."/>
            <person name="Pitluck S."/>
            <person name="Kiss H."/>
            <person name="Munk A.C."/>
            <person name="Brettin T."/>
            <person name="Bruce D."/>
            <person name="Han C."/>
            <person name="Tapia R."/>
            <person name="Gilna P."/>
            <person name="Schmutz J."/>
            <person name="Larimer F."/>
            <person name="Land M."/>
            <person name="Hauser L."/>
            <person name="Kyrpides N."/>
            <person name="Kim E."/>
            <person name="Richardson P."/>
        </authorList>
    </citation>
    <scope>NUCLEOTIDE SEQUENCE [LARGE SCALE GENOMIC DNA]</scope>
    <source>
        <strain evidence="1">IMS101</strain>
    </source>
</reference>
<dbReference type="AlphaFoldDB" id="Q115H8"/>
<dbReference type="eggNOG" id="COG1547">
    <property type="taxonomic scope" value="Bacteria"/>
</dbReference>
<dbReference type="InterPro" id="IPR005500">
    <property type="entry name" value="DUF309"/>
</dbReference>
<proteinExistence type="predicted"/>
<dbReference type="STRING" id="203124.Tery_1566"/>
<protein>
    <recommendedName>
        <fullName evidence="2">DUF309 domain-containing protein</fullName>
    </recommendedName>
</protein>
<gene>
    <name evidence="1" type="ordered locus">Tery_1566</name>
</gene>
<accession>Q115H8</accession>
<dbReference type="KEGG" id="ter:Tery_1566"/>
<organism evidence="1">
    <name type="scientific">Trichodesmium erythraeum (strain IMS101)</name>
    <dbReference type="NCBI Taxonomy" id="203124"/>
    <lineage>
        <taxon>Bacteria</taxon>
        <taxon>Bacillati</taxon>
        <taxon>Cyanobacteriota</taxon>
        <taxon>Cyanophyceae</taxon>
        <taxon>Oscillatoriophycideae</taxon>
        <taxon>Oscillatoriales</taxon>
        <taxon>Microcoleaceae</taxon>
        <taxon>Trichodesmium</taxon>
    </lineage>
</organism>
<evidence type="ECO:0008006" key="2">
    <source>
        <dbReference type="Google" id="ProtNLM"/>
    </source>
</evidence>
<name>Q115H8_TRIEI</name>
<dbReference type="HOGENOM" id="CLU_125317_1_0_3"/>
<dbReference type="SUPFAM" id="SSF140663">
    <property type="entry name" value="TTHA0068-like"/>
    <property type="match status" value="1"/>
</dbReference>
<evidence type="ECO:0000313" key="1">
    <source>
        <dbReference type="EMBL" id="ABG50846.1"/>
    </source>
</evidence>
<dbReference type="PANTHER" id="PTHR34796">
    <property type="entry name" value="EXPRESSED PROTEIN"/>
    <property type="match status" value="1"/>
</dbReference>
<dbReference type="EMBL" id="CP000393">
    <property type="protein sequence ID" value="ABG50846.1"/>
    <property type="molecule type" value="Genomic_DNA"/>
</dbReference>
<dbReference type="Pfam" id="PF03745">
    <property type="entry name" value="DUF309"/>
    <property type="match status" value="1"/>
</dbReference>
<sequence>MIWNEIQFLVLIVDLVIMTSKQEKIPQEFWQGIGEFNKQEFYKCHDILEALWLEAGEPERTFYQGILQIAVGLYHAGNENWRGSMMLLGEGISKLHYYQPSYFGINVDKLLIESCELLKYLQQSGQENLADFVRSHKNSKYPKILELKD</sequence>
<dbReference type="Gene3D" id="1.10.3450.10">
    <property type="entry name" value="TTHA0068-like"/>
    <property type="match status" value="1"/>
</dbReference>
<dbReference type="InterPro" id="IPR023203">
    <property type="entry name" value="TTHA0068_sf"/>
</dbReference>